<organism evidence="2">
    <name type="scientific">marine sediment metagenome</name>
    <dbReference type="NCBI Taxonomy" id="412755"/>
    <lineage>
        <taxon>unclassified sequences</taxon>
        <taxon>metagenomes</taxon>
        <taxon>ecological metagenomes</taxon>
    </lineage>
</organism>
<protein>
    <submittedName>
        <fullName evidence="2">Uncharacterized protein</fullName>
    </submittedName>
</protein>
<proteinExistence type="predicted"/>
<evidence type="ECO:0000313" key="2">
    <source>
        <dbReference type="EMBL" id="GAI94837.1"/>
    </source>
</evidence>
<dbReference type="EMBL" id="BARW01016762">
    <property type="protein sequence ID" value="GAI94837.1"/>
    <property type="molecule type" value="Genomic_DNA"/>
</dbReference>
<keyword evidence="1" id="KW-0472">Membrane</keyword>
<dbReference type="AlphaFoldDB" id="X1SP37"/>
<keyword evidence="1" id="KW-0812">Transmembrane</keyword>
<evidence type="ECO:0000256" key="1">
    <source>
        <dbReference type="SAM" id="Phobius"/>
    </source>
</evidence>
<name>X1SP37_9ZZZZ</name>
<accession>X1SP37</accession>
<reference evidence="2" key="1">
    <citation type="journal article" date="2014" name="Front. Microbiol.">
        <title>High frequency of phylogenetically diverse reductive dehalogenase-homologous genes in deep subseafloor sedimentary metagenomes.</title>
        <authorList>
            <person name="Kawai M."/>
            <person name="Futagami T."/>
            <person name="Toyoda A."/>
            <person name="Takaki Y."/>
            <person name="Nishi S."/>
            <person name="Hori S."/>
            <person name="Arai W."/>
            <person name="Tsubouchi T."/>
            <person name="Morono Y."/>
            <person name="Uchiyama I."/>
            <person name="Ito T."/>
            <person name="Fujiyama A."/>
            <person name="Inagaki F."/>
            <person name="Takami H."/>
        </authorList>
    </citation>
    <scope>NUCLEOTIDE SEQUENCE</scope>
    <source>
        <strain evidence="2">Expedition CK06-06</strain>
    </source>
</reference>
<feature type="transmembrane region" description="Helical" evidence="1">
    <location>
        <begin position="15"/>
        <end position="36"/>
    </location>
</feature>
<feature type="non-terminal residue" evidence="2">
    <location>
        <position position="85"/>
    </location>
</feature>
<keyword evidence="1" id="KW-1133">Transmembrane helix</keyword>
<gene>
    <name evidence="2" type="ORF">S12H4_29103</name>
</gene>
<comment type="caution">
    <text evidence="2">The sequence shown here is derived from an EMBL/GenBank/DDBJ whole genome shotgun (WGS) entry which is preliminary data.</text>
</comment>
<sequence length="85" mass="9581">MTTIEEWDRVFELTVPLLGASIGVLSVVGVLALWTLRPPGQRISYDGQYLVSVRYPGQWHLLTDFIQPNNPDVLALYSQIGPDPW</sequence>